<dbReference type="HOGENOM" id="CLU_1912932_0_0_0"/>
<evidence type="ECO:0000313" key="2">
    <source>
        <dbReference type="Proteomes" id="UP000030700"/>
    </source>
</evidence>
<proteinExistence type="predicted"/>
<name>A0A081BLC7_9BACT</name>
<sequence>MYVHLCLQDYTSREQAHAALRQLAKAFITGIFIPDFKALSGIALRRGAYLLDMFLRLYVRDLSQKQRLRTQLEQVKTELNVSPPTSLFPFYPNDTPGYDQLAHTWGLSNGIRPANVPGLLDLQRRTFIEYIK</sequence>
<evidence type="ECO:0000313" key="1">
    <source>
        <dbReference type="EMBL" id="GAK51193.1"/>
    </source>
</evidence>
<gene>
    <name evidence="1" type="ORF">U14_02435</name>
</gene>
<reference evidence="1" key="1">
    <citation type="journal article" date="2015" name="PeerJ">
        <title>First genomic representation of candidate bacterial phylum KSB3 points to enhanced environmental sensing as a trigger of wastewater bulking.</title>
        <authorList>
            <person name="Sekiguchi Y."/>
            <person name="Ohashi A."/>
            <person name="Parks D.H."/>
            <person name="Yamauchi T."/>
            <person name="Tyson G.W."/>
            <person name="Hugenholtz P."/>
        </authorList>
    </citation>
    <scope>NUCLEOTIDE SEQUENCE [LARGE SCALE GENOMIC DNA]</scope>
</reference>
<dbReference type="AlphaFoldDB" id="A0A081BLC7"/>
<accession>A0A081BLC7</accession>
<protein>
    <submittedName>
        <fullName evidence="1">Uncharacterized protein</fullName>
    </submittedName>
</protein>
<keyword evidence="2" id="KW-1185">Reference proteome</keyword>
<dbReference type="EMBL" id="DF820457">
    <property type="protein sequence ID" value="GAK51193.1"/>
    <property type="molecule type" value="Genomic_DNA"/>
</dbReference>
<organism evidence="1">
    <name type="scientific">Candidatus Moduliflexus flocculans</name>
    <dbReference type="NCBI Taxonomy" id="1499966"/>
    <lineage>
        <taxon>Bacteria</taxon>
        <taxon>Candidatus Moduliflexota</taxon>
        <taxon>Candidatus Moduliflexia</taxon>
        <taxon>Candidatus Moduliflexales</taxon>
        <taxon>Candidatus Moduliflexaceae</taxon>
    </lineage>
</organism>
<dbReference type="Proteomes" id="UP000030700">
    <property type="component" value="Unassembled WGS sequence"/>
</dbReference>